<organism evidence="18 19">
    <name type="scientific">Ophiocordyceps polyrhachis-furcata BCC 54312</name>
    <dbReference type="NCBI Taxonomy" id="1330021"/>
    <lineage>
        <taxon>Eukaryota</taxon>
        <taxon>Fungi</taxon>
        <taxon>Dikarya</taxon>
        <taxon>Ascomycota</taxon>
        <taxon>Pezizomycotina</taxon>
        <taxon>Sordariomycetes</taxon>
        <taxon>Hypocreomycetidae</taxon>
        <taxon>Hypocreales</taxon>
        <taxon>Ophiocordycipitaceae</taxon>
        <taxon>Ophiocordyceps</taxon>
    </lineage>
</organism>
<dbReference type="Gene3D" id="3.40.50.720">
    <property type="entry name" value="NAD(P)-binding Rossmann-like Domain"/>
    <property type="match status" value="1"/>
</dbReference>
<dbReference type="SUPFAM" id="SSF51735">
    <property type="entry name" value="NAD(P)-binding Rossmann-fold domains"/>
    <property type="match status" value="1"/>
</dbReference>
<feature type="compositionally biased region" description="Basic and acidic residues" evidence="15">
    <location>
        <begin position="1145"/>
        <end position="1159"/>
    </location>
</feature>
<dbReference type="Gene3D" id="3.30.2360.10">
    <property type="entry name" value="Glyceraldehyde-3-phosphate dehydrogenase-like domain"/>
    <property type="match status" value="1"/>
</dbReference>
<feature type="compositionally biased region" description="Acidic residues" evidence="15">
    <location>
        <begin position="1022"/>
        <end position="1034"/>
    </location>
</feature>
<feature type="compositionally biased region" description="Basic residues" evidence="15">
    <location>
        <begin position="1533"/>
        <end position="1542"/>
    </location>
</feature>
<dbReference type="InterPro" id="IPR036291">
    <property type="entry name" value="NAD(P)-bd_dom_sf"/>
</dbReference>
<dbReference type="STRING" id="1330021.A0A367L3V8"/>
<dbReference type="UniPathway" id="UPA00823">
    <property type="reaction ID" value="UER00787"/>
</dbReference>
<evidence type="ECO:0000256" key="1">
    <source>
        <dbReference type="ARBA" id="ARBA00000113"/>
    </source>
</evidence>
<feature type="compositionally biased region" description="Basic and acidic residues" evidence="15">
    <location>
        <begin position="609"/>
        <end position="619"/>
    </location>
</feature>
<feature type="compositionally biased region" description="Low complexity" evidence="15">
    <location>
        <begin position="1607"/>
        <end position="1633"/>
    </location>
</feature>
<dbReference type="EMBL" id="LKCN02000017">
    <property type="protein sequence ID" value="RCI09104.1"/>
    <property type="molecule type" value="Genomic_DNA"/>
</dbReference>
<dbReference type="OrthoDB" id="2887at2759"/>
<evidence type="ECO:0000256" key="13">
    <source>
        <dbReference type="ARBA" id="ARBA00023235"/>
    </source>
</evidence>
<dbReference type="FunFam" id="3.40.50.720:FF:000204">
    <property type="entry name" value="Inositol-3-phosphate synthase 1-B"/>
    <property type="match status" value="1"/>
</dbReference>
<evidence type="ECO:0000259" key="16">
    <source>
        <dbReference type="Pfam" id="PF01658"/>
    </source>
</evidence>
<keyword evidence="7" id="KW-0963">Cytoplasm</keyword>
<dbReference type="Pfam" id="PF07994">
    <property type="entry name" value="NAD_binding_5"/>
    <property type="match status" value="1"/>
</dbReference>
<feature type="compositionally biased region" description="Basic residues" evidence="15">
    <location>
        <begin position="754"/>
        <end position="766"/>
    </location>
</feature>
<feature type="compositionally biased region" description="Basic and acidic residues" evidence="15">
    <location>
        <begin position="1010"/>
        <end position="1019"/>
    </location>
</feature>
<dbReference type="FunFam" id="3.40.50.720:FF:000069">
    <property type="entry name" value="Inositol-3-phosphate synthase 1"/>
    <property type="match status" value="1"/>
</dbReference>
<keyword evidence="11" id="KW-0443">Lipid metabolism</keyword>
<feature type="compositionally biased region" description="Low complexity" evidence="15">
    <location>
        <begin position="1646"/>
        <end position="1658"/>
    </location>
</feature>
<feature type="compositionally biased region" description="Basic and acidic residues" evidence="15">
    <location>
        <begin position="1338"/>
        <end position="1357"/>
    </location>
</feature>
<evidence type="ECO:0000256" key="3">
    <source>
        <dbReference type="ARBA" id="ARBA00004496"/>
    </source>
</evidence>
<dbReference type="EC" id="5.5.1.4" evidence="6"/>
<feature type="domain" description="DNA replication checkpoint mediator MRC1" evidence="17">
    <location>
        <begin position="1349"/>
        <end position="1490"/>
    </location>
</feature>
<feature type="region of interest" description="Disordered" evidence="15">
    <location>
        <begin position="716"/>
        <end position="886"/>
    </location>
</feature>
<keyword evidence="12" id="KW-0594">Phospholipid biosynthesis</keyword>
<name>A0A367L3V8_9HYPO</name>
<comment type="cofactor">
    <cofactor evidence="2">
        <name>NAD(+)</name>
        <dbReference type="ChEBI" id="CHEBI:57540"/>
    </cofactor>
</comment>
<dbReference type="InterPro" id="IPR018564">
    <property type="entry name" value="Repl_chkpnt_MRC1_dom"/>
</dbReference>
<dbReference type="GO" id="GO:0008654">
    <property type="term" value="P:phospholipid biosynthetic process"/>
    <property type="evidence" value="ECO:0007669"/>
    <property type="project" value="UniProtKB-KW"/>
</dbReference>
<dbReference type="Proteomes" id="UP000253664">
    <property type="component" value="Unassembled WGS sequence"/>
</dbReference>
<keyword evidence="8" id="KW-0444">Lipid biosynthesis</keyword>
<feature type="region of interest" description="Disordered" evidence="15">
    <location>
        <begin position="1"/>
        <end position="35"/>
    </location>
</feature>
<dbReference type="GO" id="GO:0004512">
    <property type="term" value="F:inositol-3-phosphate synthase activity"/>
    <property type="evidence" value="ECO:0007669"/>
    <property type="project" value="UniProtKB-EC"/>
</dbReference>
<evidence type="ECO:0000256" key="6">
    <source>
        <dbReference type="ARBA" id="ARBA00012125"/>
    </source>
</evidence>
<dbReference type="PANTHER" id="PTHR11510">
    <property type="entry name" value="MYO-INOSITOL-1 PHOSPHATE SYNTHASE"/>
    <property type="match status" value="1"/>
</dbReference>
<accession>A0A367L3V8</accession>
<feature type="compositionally biased region" description="Acidic residues" evidence="15">
    <location>
        <begin position="1358"/>
        <end position="1368"/>
    </location>
</feature>
<sequence length="1695" mass="187712">MAPHAQVAVASPHDGGPGSGPGSDPGPGPAAPTFVVDSPNVTYTDAEIRSRYTYRTTTVKADAHGNNLVATPREVRYDFKVDRRVPRVGVMLVGWGGNNGTTVTAGILANRRRLSWETKEGLRDANYYGSVVMGSTMKLGTEALTSKDVNIPFHSVLPMVHPDDLVIGGWDISALDLARAMDRAQVLEPTLKAQVRKEMASMVPLPSIYYPDFIAANQEDRADNVLDGSAACMAHVERLRHDMRSFKAANDLDKVIVLWTANTERYADVIVGVNDTADNLLAAIEKGHAEVSPSTVFAVACILEKTPFINGSPQNTFVPGAVELAERHESFIGGDDFKSGQTKMKSALVDFLINAGIKLTSIASYNHLGNNDGKNLSSQKQFRSKEISKSTVVDDMVEANSVLYAKGEHPDHCVVIKYMPAVADNKRALDEYYAEIFLGGHQTISLFNICEDSLLASPLIIDLVLITEMMTRIQWREADDSDSGDAPYKNFHSVLSVLSYMLKAPLTPPGTPVVNALAKQRAALTNIFRACVGLEPESDMTLEHKLFLFTDFMHPISNRTRPRCIRALLATVDSDDEANSPTKTGNAADEPDFRPRGKLASRMQGASEAVHDILKRPEATAEDEVGEVTDINRQDSNGEEDSEEDDLPLMPRRFKRRLATTPMDDDTERPARTPSPGLFVSSPHRPSPRNGDPDSDVDLPAVASERFTALLERKKQERLAREAASRAESEQVALDTESEGEDSGITDDEDGRRLTQKARPPRKASKRAIEEMNRETQRMSRNMQLAHEAKTRKKLSTASLFERFNFRPNNEANSSSRPTSPQSDAEARKTVTPPSSPPAQNPSETRADMDQSDNEELPSVEQMAAAPPRDKGKGNAVAAETETTKRRIRVRLPAMTLNTSDDELQVTHTRKNTVDAALDKLPVHKKQESRPLRALRALAQVKSPGKQRQMTAGELDAQLQRRAREQARLERERRLEALKAQGVVMQTAEERERQEQEVEDLVARAREEANKLRRLERAAGGDADDDDSEEDGDFGDNVREPDGEASDLDLSGSEEEGEGEEEDGEEEEDEEEEAEEGQGDEDEDGEVDEENEELQEADNCDQRVNNPFLDRDAESEDEEDAKRMPTGGYRRPRRQRTVLSDDEAEVKATPRSKTTEEKTASPACPTSVLRSAKKTFIPGLAVQGPAGLGLTQMFAGTMGEEVEAGEEEPTQSMILMPDFDNFPDSNFSATAEEEEAEEEMIMDSQPEVTASLNVRLNLSQSQMHGFDSFPTQDTDMTMEPTQDIGLQLHTPIKERFVEQQQQQPASTNDTEPVQSPLVRRRRLRRKADTDALGAFVEGARKQKRELDRKKTKAREMVEEQAQESEDEYAGLGGADGEDSDDESTASLKEIIDDNQENPGDESKIAAFYADRARAEDEKQVEKLFKDITTGMLRRKRGGTGYNLEDSSSDDNGSARRKMKRRRFAKMQKTLYADERVRKIADDVGNLAFLRTLHDTADDDDDDDILNLLVAGKGDEVGAEVDVQAVLSSEEMPRRKKKTRRPRHEAFSPGMVRQTLSNMLDEDITPPEAAAESEPEQEAHQPRRRPNPTPKRSQRPEPNQPANQTIKTPTLLLLRRATTNASSPAPTTSTSTPNQDQTKIRRPPMRASVNAAASLLSSAENDKTPSRETRKKNKVHDLARKRIGVVGAFLGRGVFE</sequence>
<feature type="region of interest" description="Disordered" evidence="15">
    <location>
        <begin position="1288"/>
        <end position="1402"/>
    </location>
</feature>
<dbReference type="Pfam" id="PF09444">
    <property type="entry name" value="MRC1"/>
    <property type="match status" value="1"/>
</dbReference>
<evidence type="ECO:0000256" key="9">
    <source>
        <dbReference type="ARBA" id="ARBA00022550"/>
    </source>
</evidence>
<feature type="compositionally biased region" description="Polar residues" evidence="15">
    <location>
        <begin position="807"/>
        <end position="823"/>
    </location>
</feature>
<dbReference type="InterPro" id="IPR013021">
    <property type="entry name" value="Myo-inos-1-P_Synthase_GAPDH"/>
</dbReference>
<dbReference type="SUPFAM" id="SSF55347">
    <property type="entry name" value="Glyceraldehyde-3-phosphate dehydrogenase-like, C-terminal domain"/>
    <property type="match status" value="1"/>
</dbReference>
<keyword evidence="10" id="KW-0520">NAD</keyword>
<feature type="compositionally biased region" description="Polar residues" evidence="15">
    <location>
        <begin position="1595"/>
        <end position="1606"/>
    </location>
</feature>
<dbReference type="InterPro" id="IPR002587">
    <property type="entry name" value="Myo-inos-1-P_Synthase"/>
</dbReference>
<keyword evidence="13" id="KW-0413">Isomerase</keyword>
<comment type="subcellular location">
    <subcellularLocation>
        <location evidence="3">Cytoplasm</location>
    </subcellularLocation>
</comment>
<evidence type="ECO:0000259" key="17">
    <source>
        <dbReference type="Pfam" id="PF09444"/>
    </source>
</evidence>
<evidence type="ECO:0000256" key="10">
    <source>
        <dbReference type="ARBA" id="ARBA00023027"/>
    </source>
</evidence>
<feature type="compositionally biased region" description="Basic and acidic residues" evidence="15">
    <location>
        <begin position="767"/>
        <end position="778"/>
    </location>
</feature>
<keyword evidence="9" id="KW-0398">Inositol biosynthesis</keyword>
<feature type="compositionally biased region" description="Acidic residues" evidence="15">
    <location>
        <begin position="1043"/>
        <end position="1099"/>
    </location>
</feature>
<feature type="region of interest" description="Disordered" evidence="15">
    <location>
        <begin position="1010"/>
        <end position="1166"/>
    </location>
</feature>
<evidence type="ECO:0000256" key="12">
    <source>
        <dbReference type="ARBA" id="ARBA00023209"/>
    </source>
</evidence>
<feature type="compositionally biased region" description="Acidic residues" evidence="15">
    <location>
        <begin position="1559"/>
        <end position="1575"/>
    </location>
</feature>
<dbReference type="GO" id="GO:0005737">
    <property type="term" value="C:cytoplasm"/>
    <property type="evidence" value="ECO:0007669"/>
    <property type="project" value="UniProtKB-SubCell"/>
</dbReference>
<protein>
    <recommendedName>
        <fullName evidence="6">inositol-3-phosphate synthase</fullName>
        <ecNumber evidence="6">5.5.1.4</ecNumber>
    </recommendedName>
</protein>
<evidence type="ECO:0000313" key="19">
    <source>
        <dbReference type="Proteomes" id="UP000253664"/>
    </source>
</evidence>
<comment type="caution">
    <text evidence="18">The sequence shown here is derived from an EMBL/GenBank/DDBJ whole genome shotgun (WGS) entry which is preliminary data.</text>
</comment>
<keyword evidence="14" id="KW-1208">Phospholipid metabolism</keyword>
<evidence type="ECO:0000256" key="5">
    <source>
        <dbReference type="ARBA" id="ARBA00010813"/>
    </source>
</evidence>
<dbReference type="GO" id="GO:0006021">
    <property type="term" value="P:inositol biosynthetic process"/>
    <property type="evidence" value="ECO:0007669"/>
    <property type="project" value="UniProtKB-UniPathway"/>
</dbReference>
<dbReference type="Pfam" id="PF01658">
    <property type="entry name" value="Inos-1-P_synth"/>
    <property type="match status" value="1"/>
</dbReference>
<evidence type="ECO:0000256" key="4">
    <source>
        <dbReference type="ARBA" id="ARBA00005117"/>
    </source>
</evidence>
<feature type="region of interest" description="Disordered" evidence="15">
    <location>
        <begin position="575"/>
        <end position="701"/>
    </location>
</feature>
<evidence type="ECO:0000256" key="8">
    <source>
        <dbReference type="ARBA" id="ARBA00022516"/>
    </source>
</evidence>
<proteinExistence type="inferred from homology"/>
<comment type="similarity">
    <text evidence="5">Belongs to the myo-inositol 1-phosphate synthase family.</text>
</comment>
<evidence type="ECO:0000256" key="2">
    <source>
        <dbReference type="ARBA" id="ARBA00001911"/>
    </source>
</evidence>
<feature type="compositionally biased region" description="Acidic residues" evidence="15">
    <location>
        <begin position="1231"/>
        <end position="1241"/>
    </location>
</feature>
<evidence type="ECO:0000256" key="11">
    <source>
        <dbReference type="ARBA" id="ARBA00023098"/>
    </source>
</evidence>
<evidence type="ECO:0000256" key="14">
    <source>
        <dbReference type="ARBA" id="ARBA00023264"/>
    </source>
</evidence>
<feature type="compositionally biased region" description="Basic and acidic residues" evidence="15">
    <location>
        <begin position="716"/>
        <end position="729"/>
    </location>
</feature>
<reference evidence="18 19" key="1">
    <citation type="journal article" date="2015" name="BMC Genomics">
        <title>Insights from the genome of Ophiocordyceps polyrhachis-furcata to pathogenicity and host specificity in insect fungi.</title>
        <authorList>
            <person name="Wichadakul D."/>
            <person name="Kobmoo N."/>
            <person name="Ingsriswang S."/>
            <person name="Tangphatsornruang S."/>
            <person name="Chantasingh D."/>
            <person name="Luangsa-ard J.J."/>
            <person name="Eurwilaichitr L."/>
        </authorList>
    </citation>
    <scope>NUCLEOTIDE SEQUENCE [LARGE SCALE GENOMIC DNA]</scope>
    <source>
        <strain evidence="18 19">BCC 54312</strain>
    </source>
</reference>
<feature type="compositionally biased region" description="Acidic residues" evidence="15">
    <location>
        <begin position="736"/>
        <end position="749"/>
    </location>
</feature>
<keyword evidence="19" id="KW-1185">Reference proteome</keyword>
<comment type="pathway">
    <text evidence="4">Polyol metabolism; myo-inositol biosynthesis; myo-inositol from D-glucose 6-phosphate: step 1/2.</text>
</comment>
<gene>
    <name evidence="18" type="ORF">L249_5049</name>
</gene>
<evidence type="ECO:0000256" key="7">
    <source>
        <dbReference type="ARBA" id="ARBA00022490"/>
    </source>
</evidence>
<feature type="region of interest" description="Disordered" evidence="15">
    <location>
        <begin position="1435"/>
        <end position="1461"/>
    </location>
</feature>
<comment type="catalytic activity">
    <reaction evidence="1">
        <text>D-glucose 6-phosphate = 1D-myo-inositol 3-phosphate</text>
        <dbReference type="Rhea" id="RHEA:10716"/>
        <dbReference type="ChEBI" id="CHEBI:58401"/>
        <dbReference type="ChEBI" id="CHEBI:61548"/>
        <dbReference type="EC" id="5.5.1.4"/>
    </reaction>
</comment>
<feature type="compositionally biased region" description="Polar residues" evidence="15">
    <location>
        <begin position="1298"/>
        <end position="1313"/>
    </location>
</feature>
<evidence type="ECO:0000256" key="15">
    <source>
        <dbReference type="SAM" id="MobiDB-lite"/>
    </source>
</evidence>
<feature type="region of interest" description="Disordered" evidence="15">
    <location>
        <begin position="1526"/>
        <end position="1673"/>
    </location>
</feature>
<feature type="region of interest" description="Disordered" evidence="15">
    <location>
        <begin position="1220"/>
        <end position="1243"/>
    </location>
</feature>
<feature type="domain" description="Myo-inositol-1-phosphate synthase GAPDH-like" evidence="16">
    <location>
        <begin position="340"/>
        <end position="453"/>
    </location>
</feature>
<evidence type="ECO:0000313" key="18">
    <source>
        <dbReference type="EMBL" id="RCI09104.1"/>
    </source>
</evidence>
<feature type="compositionally biased region" description="Acidic residues" evidence="15">
    <location>
        <begin position="637"/>
        <end position="647"/>
    </location>
</feature>